<evidence type="ECO:0000256" key="4">
    <source>
        <dbReference type="ARBA" id="ARBA00022683"/>
    </source>
</evidence>
<dbReference type="PIRSF" id="PIRSF000699">
    <property type="entry name" value="PTS_IILac_III"/>
    <property type="match status" value="1"/>
</dbReference>
<dbReference type="Gene3D" id="1.20.58.80">
    <property type="entry name" value="Phosphotransferase system, lactose/cellobiose-type IIA subunit"/>
    <property type="match status" value="1"/>
</dbReference>
<evidence type="ECO:0000256" key="6">
    <source>
        <dbReference type="PIRSR" id="PIRSR000699-2"/>
    </source>
</evidence>
<keyword evidence="4" id="KW-0598">Phosphotransferase system</keyword>
<keyword evidence="1" id="KW-0813">Transport</keyword>
<dbReference type="NCBIfam" id="NF007156">
    <property type="entry name" value="PRK09591.1"/>
    <property type="match status" value="1"/>
</dbReference>
<evidence type="ECO:0000256" key="5">
    <source>
        <dbReference type="PIRSR" id="PIRSR000699-1"/>
    </source>
</evidence>
<dbReference type="PANTHER" id="PTHR34382">
    <property type="entry name" value="PTS SYSTEM N,N'-DIACETYLCHITOBIOSE-SPECIFIC EIIA COMPONENT"/>
    <property type="match status" value="1"/>
</dbReference>
<dbReference type="Pfam" id="PF02255">
    <property type="entry name" value="PTS_IIA"/>
    <property type="match status" value="1"/>
</dbReference>
<keyword evidence="2" id="KW-0762">Sugar transport</keyword>
<keyword evidence="3" id="KW-0808">Transferase</keyword>
<dbReference type="GO" id="GO:0009401">
    <property type="term" value="P:phosphoenolpyruvate-dependent sugar phosphotransferase system"/>
    <property type="evidence" value="ECO:0007669"/>
    <property type="project" value="UniProtKB-KW"/>
</dbReference>
<dbReference type="GO" id="GO:0016740">
    <property type="term" value="F:transferase activity"/>
    <property type="evidence" value="ECO:0007669"/>
    <property type="project" value="UniProtKB-KW"/>
</dbReference>
<comment type="cofactor">
    <cofactor evidence="6">
        <name>Mg(2+)</name>
        <dbReference type="ChEBI" id="CHEBI:18420"/>
    </cofactor>
    <text evidence="6">Binds 1 Mg(2+) ion per trimer.</text>
</comment>
<evidence type="ECO:0000256" key="3">
    <source>
        <dbReference type="ARBA" id="ARBA00022679"/>
    </source>
</evidence>
<dbReference type="PANTHER" id="PTHR34382:SF7">
    <property type="entry name" value="PTS SYSTEM N,N'-DIACETYLCHITOBIOSE-SPECIFIC EIIA COMPONENT"/>
    <property type="match status" value="1"/>
</dbReference>
<proteinExistence type="predicted"/>
<dbReference type="CDD" id="cd00215">
    <property type="entry name" value="PTS_IIA_lac"/>
    <property type="match status" value="1"/>
</dbReference>
<dbReference type="STRING" id="1073423.SAMN04488700_0140"/>
<sequence length="109" mass="12543">MESEEIQKIAFTIILHSGDARNTVHESFKDMRESNYNKAREKLESSNESLVEAHKVQTDLLKKYANGVNINMEIIMVHAQDHLMTTMTLREVALEMLALYEKVGEYNGK</sequence>
<dbReference type="SUPFAM" id="SSF46973">
    <property type="entry name" value="Enzyme IIa from lactose specific PTS, IIa-lac"/>
    <property type="match status" value="1"/>
</dbReference>
<protein>
    <submittedName>
        <fullName evidence="8">PTS system, cellobiose-specific IIA component</fullName>
    </submittedName>
</protein>
<accession>A0A1X7MNP1</accession>
<dbReference type="EMBL" id="FXBJ01000002">
    <property type="protein sequence ID" value="SMH26469.1"/>
    <property type="molecule type" value="Genomic_DNA"/>
</dbReference>
<organism evidence="8 9">
    <name type="scientific">Carnobacterium iners</name>
    <dbReference type="NCBI Taxonomy" id="1073423"/>
    <lineage>
        <taxon>Bacteria</taxon>
        <taxon>Bacillati</taxon>
        <taxon>Bacillota</taxon>
        <taxon>Bacilli</taxon>
        <taxon>Lactobacillales</taxon>
        <taxon>Carnobacteriaceae</taxon>
        <taxon>Carnobacterium</taxon>
    </lineage>
</organism>
<keyword evidence="9" id="KW-1185">Reference proteome</keyword>
<evidence type="ECO:0000313" key="8">
    <source>
        <dbReference type="EMBL" id="SMH26469.1"/>
    </source>
</evidence>
<feature type="binding site" evidence="6">
    <location>
        <position position="81"/>
    </location>
    <ligand>
        <name>Mg(2+)</name>
        <dbReference type="ChEBI" id="CHEBI:18420"/>
        <note>ligand shared between all trimeric partners</note>
    </ligand>
</feature>
<feature type="modified residue" description="Phosphohistidine; by HPr" evidence="7">
    <location>
        <position position="78"/>
    </location>
</feature>
<evidence type="ECO:0000256" key="2">
    <source>
        <dbReference type="ARBA" id="ARBA00022597"/>
    </source>
</evidence>
<dbReference type="InterPro" id="IPR003188">
    <property type="entry name" value="PTS_IIA_lac/cel"/>
</dbReference>
<dbReference type="InterPro" id="IPR036542">
    <property type="entry name" value="PTS_IIA_lac/cel_sf"/>
</dbReference>
<evidence type="ECO:0000256" key="1">
    <source>
        <dbReference type="ARBA" id="ARBA00022448"/>
    </source>
</evidence>
<dbReference type="GO" id="GO:0046872">
    <property type="term" value="F:metal ion binding"/>
    <property type="evidence" value="ECO:0007669"/>
    <property type="project" value="UniProtKB-KW"/>
</dbReference>
<name>A0A1X7MNP1_9LACT</name>
<feature type="active site" description="Tele-phosphohistidine intermediate" evidence="5">
    <location>
        <position position="78"/>
    </location>
</feature>
<dbReference type="OrthoDB" id="350602at2"/>
<keyword evidence="6" id="KW-0479">Metal-binding</keyword>
<gene>
    <name evidence="8" type="ORF">SAMN04488700_0140</name>
</gene>
<dbReference type="Proteomes" id="UP000193435">
    <property type="component" value="Unassembled WGS sequence"/>
</dbReference>
<reference evidence="8 9" key="1">
    <citation type="submission" date="2017-04" db="EMBL/GenBank/DDBJ databases">
        <authorList>
            <person name="Afonso C.L."/>
            <person name="Miller P.J."/>
            <person name="Scott M.A."/>
            <person name="Spackman E."/>
            <person name="Goraichik I."/>
            <person name="Dimitrov K.M."/>
            <person name="Suarez D.L."/>
            <person name="Swayne D.E."/>
        </authorList>
    </citation>
    <scope>NUCLEOTIDE SEQUENCE [LARGE SCALE GENOMIC DNA]</scope>
    <source>
        <strain evidence="8 9">LMG26642</strain>
    </source>
</reference>
<dbReference type="RefSeq" id="WP_085558522.1">
    <property type="nucleotide sequence ID" value="NZ_FOAH01000011.1"/>
</dbReference>
<dbReference type="PROSITE" id="PS51095">
    <property type="entry name" value="PTS_EIIA_TYPE_3"/>
    <property type="match status" value="1"/>
</dbReference>
<evidence type="ECO:0000256" key="7">
    <source>
        <dbReference type="PROSITE-ProRule" id="PRU00418"/>
    </source>
</evidence>
<evidence type="ECO:0000313" key="9">
    <source>
        <dbReference type="Proteomes" id="UP000193435"/>
    </source>
</evidence>
<dbReference type="AlphaFoldDB" id="A0A1X7MNP1"/>
<keyword evidence="6" id="KW-0460">Magnesium</keyword>